<comment type="caution">
    <text evidence="7">The sequence shown here is derived from an EMBL/GenBank/DDBJ whole genome shotgun (WGS) entry which is preliminary data.</text>
</comment>
<evidence type="ECO:0000313" key="7">
    <source>
        <dbReference type="EMBL" id="CAK7907860.1"/>
    </source>
</evidence>
<feature type="domain" description="FYVE-type" evidence="6">
    <location>
        <begin position="511"/>
        <end position="571"/>
    </location>
</feature>
<evidence type="ECO:0000259" key="6">
    <source>
        <dbReference type="PROSITE" id="PS50178"/>
    </source>
</evidence>
<reference evidence="7" key="1">
    <citation type="submission" date="2024-01" db="EMBL/GenBank/DDBJ databases">
        <authorList>
            <person name="Webb A."/>
        </authorList>
    </citation>
    <scope>NUCLEOTIDE SEQUENCE</scope>
    <source>
        <strain evidence="7">Pm1</strain>
    </source>
</reference>
<dbReference type="PROSITE" id="PS00518">
    <property type="entry name" value="ZF_RING_1"/>
    <property type="match status" value="1"/>
</dbReference>
<dbReference type="Gene3D" id="3.30.530.20">
    <property type="match status" value="1"/>
</dbReference>
<dbReference type="SMART" id="SM00064">
    <property type="entry name" value="FYVE"/>
    <property type="match status" value="1"/>
</dbReference>
<dbReference type="Proteomes" id="UP001162060">
    <property type="component" value="Unassembled WGS sequence"/>
</dbReference>
<dbReference type="GO" id="GO:0008270">
    <property type="term" value="F:zinc ion binding"/>
    <property type="evidence" value="ECO:0007669"/>
    <property type="project" value="UniProtKB-KW"/>
</dbReference>
<dbReference type="SUPFAM" id="SSF57903">
    <property type="entry name" value="FYVE/PHD zinc finger"/>
    <property type="match status" value="1"/>
</dbReference>
<evidence type="ECO:0000313" key="8">
    <source>
        <dbReference type="Proteomes" id="UP001162060"/>
    </source>
</evidence>
<dbReference type="InterPro" id="IPR017907">
    <property type="entry name" value="Znf_RING_CS"/>
</dbReference>
<evidence type="ECO:0000256" key="5">
    <source>
        <dbReference type="SAM" id="MobiDB-lite"/>
    </source>
</evidence>
<dbReference type="Pfam" id="PF01363">
    <property type="entry name" value="FYVE"/>
    <property type="match status" value="1"/>
</dbReference>
<organism evidence="7 8">
    <name type="scientific">Peronospora matthiolae</name>
    <dbReference type="NCBI Taxonomy" id="2874970"/>
    <lineage>
        <taxon>Eukaryota</taxon>
        <taxon>Sar</taxon>
        <taxon>Stramenopiles</taxon>
        <taxon>Oomycota</taxon>
        <taxon>Peronosporomycetes</taxon>
        <taxon>Peronosporales</taxon>
        <taxon>Peronosporaceae</taxon>
        <taxon>Peronospora</taxon>
    </lineage>
</organism>
<gene>
    <name evidence="7" type="ORF">PM001_LOCUS3618</name>
</gene>
<protein>
    <recommendedName>
        <fullName evidence="6">FYVE-type domain-containing protein</fullName>
    </recommendedName>
</protein>
<proteinExistence type="predicted"/>
<feature type="region of interest" description="Disordered" evidence="5">
    <location>
        <begin position="1"/>
        <end position="50"/>
    </location>
</feature>
<keyword evidence="1" id="KW-0479">Metal-binding</keyword>
<feature type="region of interest" description="Disordered" evidence="5">
    <location>
        <begin position="84"/>
        <end position="117"/>
    </location>
</feature>
<dbReference type="Gene3D" id="3.30.40.10">
    <property type="entry name" value="Zinc/RING finger domain, C3HC4 (zinc finger)"/>
    <property type="match status" value="1"/>
</dbReference>
<dbReference type="InterPro" id="IPR023393">
    <property type="entry name" value="START-like_dom_sf"/>
</dbReference>
<dbReference type="PROSITE" id="PS50178">
    <property type="entry name" value="ZF_FYVE"/>
    <property type="match status" value="1"/>
</dbReference>
<evidence type="ECO:0000256" key="3">
    <source>
        <dbReference type="ARBA" id="ARBA00022833"/>
    </source>
</evidence>
<evidence type="ECO:0000256" key="1">
    <source>
        <dbReference type="ARBA" id="ARBA00022723"/>
    </source>
</evidence>
<feature type="region of interest" description="Disordered" evidence="5">
    <location>
        <begin position="162"/>
        <end position="183"/>
    </location>
</feature>
<evidence type="ECO:0000256" key="4">
    <source>
        <dbReference type="PROSITE-ProRule" id="PRU00091"/>
    </source>
</evidence>
<dbReference type="PANTHER" id="PTHR13510:SF44">
    <property type="entry name" value="RABENOSYN-5"/>
    <property type="match status" value="1"/>
</dbReference>
<dbReference type="CDD" id="cd00065">
    <property type="entry name" value="FYVE_like_SF"/>
    <property type="match status" value="1"/>
</dbReference>
<dbReference type="InterPro" id="IPR013083">
    <property type="entry name" value="Znf_RING/FYVE/PHD"/>
</dbReference>
<evidence type="ECO:0000256" key="2">
    <source>
        <dbReference type="ARBA" id="ARBA00022771"/>
    </source>
</evidence>
<sequence>MRAPDIRTTSTSETPNSTEEPTWGESDGAKHCARPSRKATSDFDHTLRSFKQTIDRTTQIARRNMSVPQQPQQRPGQDQIRLRMGRQRSAQGSVSAEESQESAGHLRDLHHSSSHSEQNIWTAYESSEPPLQLGPSHLTTNEYLDNYGSSFFKSLRPGLKQCSIGPQELPQQRRNSHQSSSQHVYKSLQILDNSFEHFLRRSPSISNDDADGIFAQQSPHPLQRKSVTFRQCQQRRGSCSTSNESNSSQEACIELPPIRRREIISHLDETVQNVMASMLSEEFSNARWKHKFHKTDISYFIDEASVESGLTRFCCVTNIYATVEDFLKLFLVSDPDSMARNDRVLSGSLHESRILADLRQPTPDQPMNSMYVRFVSSQAPGLLAAREMCFTIATEMIRLPDGSTIGFSLWDTVNYPEFAEVTNNYEPCTPFRSGFFLQSSGQTQSSSGRSNQASTKIVYVVESEHGGWAPGITVRLLMEKFGANLARLCAHFRRKQLDSRTFVMKTEWQSRMSAKSCKRCKKPFQILSHRVNCHACGHVVCKACVSKELVELHAVGLVPMPICLNCLNKAGLCIPNL</sequence>
<keyword evidence="2 4" id="KW-0863">Zinc-finger</keyword>
<dbReference type="InterPro" id="IPR000306">
    <property type="entry name" value="Znf_FYVE"/>
</dbReference>
<feature type="compositionally biased region" description="Low complexity" evidence="5">
    <location>
        <begin position="8"/>
        <end position="21"/>
    </location>
</feature>
<dbReference type="InterPro" id="IPR011011">
    <property type="entry name" value="Znf_FYVE_PHD"/>
</dbReference>
<name>A0AAV1TBD3_9STRA</name>
<dbReference type="PANTHER" id="PTHR13510">
    <property type="entry name" value="FYVE-FINGER-CONTAINING RAB5 EFFECTOR PROTEIN RABENOSYN-5-RELATED"/>
    <property type="match status" value="1"/>
</dbReference>
<dbReference type="AlphaFoldDB" id="A0AAV1TBD3"/>
<feature type="compositionally biased region" description="Polar residues" evidence="5">
    <location>
        <begin position="88"/>
        <end position="97"/>
    </location>
</feature>
<dbReference type="InterPro" id="IPR017455">
    <property type="entry name" value="Znf_FYVE-rel"/>
</dbReference>
<keyword evidence="3" id="KW-0862">Zinc</keyword>
<dbReference type="EMBL" id="CAKLBY020000033">
    <property type="protein sequence ID" value="CAK7907860.1"/>
    <property type="molecule type" value="Genomic_DNA"/>
</dbReference>
<dbReference type="InterPro" id="IPR052727">
    <property type="entry name" value="Rab4/Rab5_effector"/>
</dbReference>
<dbReference type="SUPFAM" id="SSF55961">
    <property type="entry name" value="Bet v1-like"/>
    <property type="match status" value="1"/>
</dbReference>
<accession>A0AAV1TBD3</accession>